<evidence type="ECO:0000313" key="4">
    <source>
        <dbReference type="Proteomes" id="UP001222932"/>
    </source>
</evidence>
<keyword evidence="4" id="KW-1185">Reference proteome</keyword>
<evidence type="ECO:0000256" key="1">
    <source>
        <dbReference type="SAM" id="Phobius"/>
    </source>
</evidence>
<protein>
    <recommendedName>
        <fullName evidence="5">Mid2 domain-containing protein</fullName>
    </recommendedName>
</protein>
<keyword evidence="1" id="KW-0812">Transmembrane</keyword>
<gene>
    <name evidence="3" type="ORF">CspeluHIS016_0307640</name>
</gene>
<dbReference type="AlphaFoldDB" id="A0AAD3TU75"/>
<dbReference type="Proteomes" id="UP001222932">
    <property type="component" value="Unassembled WGS sequence"/>
</dbReference>
<feature type="chain" id="PRO_5042232048" description="Mid2 domain-containing protein" evidence="2">
    <location>
        <begin position="18"/>
        <end position="198"/>
    </location>
</feature>
<evidence type="ECO:0000256" key="2">
    <source>
        <dbReference type="SAM" id="SignalP"/>
    </source>
</evidence>
<keyword evidence="2" id="KW-0732">Signal</keyword>
<sequence>MLLSLLLAPLLALPAHAAPAPNPDLMDLWPTRLVPTGTEPTTMVYTFNFPFPTTVTQVWNAPAATATGTGVASGTGTASSAKGTVSGTAMAANAAGGSGGALPFNPLDPNAMTGAIAAAFQTQADLLLKEVKKQTITIVCAILFGTLGGLALLGGLIWCLRRRRRKNKKAKMVTTRAHVRLDSASDIAISEKDRHAAV</sequence>
<feature type="signal peptide" evidence="2">
    <location>
        <begin position="1"/>
        <end position="17"/>
    </location>
</feature>
<reference evidence="3" key="1">
    <citation type="journal article" date="2023" name="BMC Genomics">
        <title>Chromosome-level genome assemblies of Cutaneotrichosporon spp. (Trichosporonales, Basidiomycota) reveal imbalanced evolution between nucleotide sequences and chromosome synteny.</title>
        <authorList>
            <person name="Kobayashi Y."/>
            <person name="Kayamori A."/>
            <person name="Aoki K."/>
            <person name="Shiwa Y."/>
            <person name="Matsutani M."/>
            <person name="Fujita N."/>
            <person name="Sugita T."/>
            <person name="Iwasaki W."/>
            <person name="Tanaka N."/>
            <person name="Takashima M."/>
        </authorList>
    </citation>
    <scope>NUCLEOTIDE SEQUENCE</scope>
    <source>
        <strain evidence="3">HIS016</strain>
    </source>
</reference>
<reference evidence="3" key="2">
    <citation type="submission" date="2023-06" db="EMBL/GenBank/DDBJ databases">
        <authorList>
            <person name="Kobayashi Y."/>
            <person name="Kayamori A."/>
            <person name="Aoki K."/>
            <person name="Shiwa Y."/>
            <person name="Fujita N."/>
            <person name="Sugita T."/>
            <person name="Iwasaki W."/>
            <person name="Tanaka N."/>
            <person name="Takashima M."/>
        </authorList>
    </citation>
    <scope>NUCLEOTIDE SEQUENCE</scope>
    <source>
        <strain evidence="3">HIS016</strain>
    </source>
</reference>
<organism evidence="3 4">
    <name type="scientific">Cutaneotrichosporon spelunceum</name>
    <dbReference type="NCBI Taxonomy" id="1672016"/>
    <lineage>
        <taxon>Eukaryota</taxon>
        <taxon>Fungi</taxon>
        <taxon>Dikarya</taxon>
        <taxon>Basidiomycota</taxon>
        <taxon>Agaricomycotina</taxon>
        <taxon>Tremellomycetes</taxon>
        <taxon>Trichosporonales</taxon>
        <taxon>Trichosporonaceae</taxon>
        <taxon>Cutaneotrichosporon</taxon>
    </lineage>
</organism>
<accession>A0AAD3TU75</accession>
<dbReference type="EMBL" id="BTCM01000003">
    <property type="protein sequence ID" value="GMK56924.1"/>
    <property type="molecule type" value="Genomic_DNA"/>
</dbReference>
<evidence type="ECO:0008006" key="5">
    <source>
        <dbReference type="Google" id="ProtNLM"/>
    </source>
</evidence>
<keyword evidence="1" id="KW-1133">Transmembrane helix</keyword>
<keyword evidence="1" id="KW-0472">Membrane</keyword>
<comment type="caution">
    <text evidence="3">The sequence shown here is derived from an EMBL/GenBank/DDBJ whole genome shotgun (WGS) entry which is preliminary data.</text>
</comment>
<name>A0AAD3TU75_9TREE</name>
<evidence type="ECO:0000313" key="3">
    <source>
        <dbReference type="EMBL" id="GMK56924.1"/>
    </source>
</evidence>
<feature type="transmembrane region" description="Helical" evidence="1">
    <location>
        <begin position="136"/>
        <end position="160"/>
    </location>
</feature>
<proteinExistence type="predicted"/>